<sequence>MKPSKDVNLGCLWSLPNSGYGKQATWKTNGQIVIVGNLSNGDRCIHTPVTIPIPDGVTFA</sequence>
<name>A0ABX7S0V8_9BIFI</name>
<protein>
    <submittedName>
        <fullName evidence="1">Uncharacterized protein</fullName>
    </submittedName>
</protein>
<dbReference type="EMBL" id="CP071591">
    <property type="protein sequence ID" value="QSY57301.1"/>
    <property type="molecule type" value="Genomic_DNA"/>
</dbReference>
<gene>
    <name evidence="1" type="ORF">BLI708_08670</name>
</gene>
<accession>A0ABX7S0V8</accession>
<organism evidence="1 2">
    <name type="scientific">Bifidobacterium imperatoris</name>
    <dbReference type="NCBI Taxonomy" id="2020965"/>
    <lineage>
        <taxon>Bacteria</taxon>
        <taxon>Bacillati</taxon>
        <taxon>Actinomycetota</taxon>
        <taxon>Actinomycetes</taxon>
        <taxon>Bifidobacteriales</taxon>
        <taxon>Bifidobacteriaceae</taxon>
        <taxon>Bifidobacterium</taxon>
    </lineage>
</organism>
<dbReference type="Proteomes" id="UP000663067">
    <property type="component" value="Chromosome"/>
</dbReference>
<evidence type="ECO:0000313" key="1">
    <source>
        <dbReference type="EMBL" id="QSY57301.1"/>
    </source>
</evidence>
<dbReference type="RefSeq" id="WP_101626280.1">
    <property type="nucleotide sequence ID" value="NZ_CP071591.1"/>
</dbReference>
<reference evidence="1 2" key="1">
    <citation type="submission" date="2021-03" db="EMBL/GenBank/DDBJ databases">
        <title>Genome sequencing of Bifidobacterium imperatoris JCM 32708.</title>
        <authorList>
            <person name="Kim J."/>
        </authorList>
    </citation>
    <scope>NUCLEOTIDE SEQUENCE [LARGE SCALE GENOMIC DNA]</scope>
    <source>
        <strain evidence="1 2">JCM 32708</strain>
    </source>
</reference>
<proteinExistence type="predicted"/>
<keyword evidence="2" id="KW-1185">Reference proteome</keyword>
<evidence type="ECO:0000313" key="2">
    <source>
        <dbReference type="Proteomes" id="UP000663067"/>
    </source>
</evidence>